<evidence type="ECO:0008006" key="3">
    <source>
        <dbReference type="Google" id="ProtNLM"/>
    </source>
</evidence>
<proteinExistence type="predicted"/>
<reference evidence="2" key="1">
    <citation type="submission" date="2016-10" db="EMBL/GenBank/DDBJ databases">
        <authorList>
            <person name="Varghese N."/>
            <person name="Submissions S."/>
        </authorList>
    </citation>
    <scope>NUCLEOTIDE SEQUENCE [LARGE SCALE GENOMIC DNA]</scope>
    <source>
        <strain evidence="2">DSM 16995</strain>
    </source>
</reference>
<evidence type="ECO:0000313" key="1">
    <source>
        <dbReference type="EMBL" id="SDK78341.1"/>
    </source>
</evidence>
<keyword evidence="2" id="KW-1185">Reference proteome</keyword>
<sequence>MTMKAERSNIDFPLWRKKVDSSLFEHRGTAIPGWVCDLWCIEEQFGTVRSIKSSDSVVKIKFKEKYYLGNVTYRKAGLKRLVPALWFGDELATELKKTYLMSYMRDIERRLRGEGGKSEIESEIPFWEFLDIEFDCDLKMFIFTEHYSQKPIFPELFKRIVSSPKVKEIDDEVRGKLSRIYGCKWKPKCELDTELIVQNVIYFLLDSMSKKIYVGKADNLVIRLRADRKNIPGWDFYRYEQLPGELAQFTVQIEEMMIRSMAYLLPSSADCRDVLGSDFEFVNQIILVTD</sequence>
<gene>
    <name evidence="1" type="ORF">SAMN05660337_1221</name>
</gene>
<evidence type="ECO:0000313" key="2">
    <source>
        <dbReference type="Proteomes" id="UP000199053"/>
    </source>
</evidence>
<protein>
    <recommendedName>
        <fullName evidence="3">GIY-YIG domain-containing protein</fullName>
    </recommendedName>
</protein>
<dbReference type="Proteomes" id="UP000199053">
    <property type="component" value="Unassembled WGS sequence"/>
</dbReference>
<name>A0A1G9EQM5_9BACT</name>
<accession>A0A1G9EQM5</accession>
<dbReference type="CDD" id="cd00719">
    <property type="entry name" value="GIY-YIG_SF"/>
    <property type="match status" value="1"/>
</dbReference>
<dbReference type="AlphaFoldDB" id="A0A1G9EQM5"/>
<dbReference type="EMBL" id="FNGA01000002">
    <property type="protein sequence ID" value="SDK78341.1"/>
    <property type="molecule type" value="Genomic_DNA"/>
</dbReference>
<organism evidence="1 2">
    <name type="scientific">Maridesulfovibrio ferrireducens</name>
    <dbReference type="NCBI Taxonomy" id="246191"/>
    <lineage>
        <taxon>Bacteria</taxon>
        <taxon>Pseudomonadati</taxon>
        <taxon>Thermodesulfobacteriota</taxon>
        <taxon>Desulfovibrionia</taxon>
        <taxon>Desulfovibrionales</taxon>
        <taxon>Desulfovibrionaceae</taxon>
        <taxon>Maridesulfovibrio</taxon>
    </lineage>
</organism>